<dbReference type="STRING" id="280332.CQ12_18330"/>
<dbReference type="AlphaFoldDB" id="A0A0R3KFF9"/>
<dbReference type="GO" id="GO:0046872">
    <property type="term" value="F:metal ion binding"/>
    <property type="evidence" value="ECO:0007669"/>
    <property type="project" value="UniProtKB-KW"/>
</dbReference>
<dbReference type="OrthoDB" id="7197884at2"/>
<dbReference type="Pfam" id="PF07519">
    <property type="entry name" value="Tannase"/>
    <property type="match status" value="1"/>
</dbReference>
<accession>A0A0R3KFF9</accession>
<evidence type="ECO:0008006" key="11">
    <source>
        <dbReference type="Google" id="ProtNLM"/>
    </source>
</evidence>
<dbReference type="EMBL" id="LLXZ01000218">
    <property type="protein sequence ID" value="KRQ94329.1"/>
    <property type="molecule type" value="Genomic_DNA"/>
</dbReference>
<sequence length="609" mass="64574">MSIMKRKAVGATLLLAACGYLSPAWADALSCDDGIKTAFRPDADTKVIAVRLVKKGEELKAPDAPQPVTAAADLCLVKLLVGPGATAEKDKNARSYSEGIGIEVWLPTPANWNERIRNYGGGGWVGGGHRYADKIGSKVPAIVNANIGYASGTTDAGQPWYQDGSFAFLSDGKVNVESLRDFSVRAMVEQAVKTKALVNLYYGKAPKYAYYDGHSQGGRQGLKLVQEYPELYDGYMIAQPALSIAKFGTAGLYPQIVMKTELGFTSADKPKATAFAAKIAAANKRAVAACDKAGLGFLLDPFACDYNPARDADMLCTGEAGEGVTGSNADAAACMSLKEANALNRIWYGATSDGSFDAAQSAGARSGKSLGKNQLWWTFTKSTAIGNLITSASSYGVALALQDVGYAPDASTSSGEPITNASTNARNKWLELDYAGLADAVNKGVALQPTLFSDLITDKADLAKLRDLGRKVIVHTGLVDDAIPPAGNINYHERVVAAMGGDTEVQKFMRMYLVPGSAHSSQGRAYTVGGKNDTVPLPKLPGNANQTPTREQDQFFTALIDWVEKGAAPGEILLTSRDNSLSYPVCVYPLRTTWNGNGDAKQASSYSCR</sequence>
<dbReference type="InterPro" id="IPR011118">
    <property type="entry name" value="Tannase/feruloyl_esterase"/>
</dbReference>
<feature type="chain" id="PRO_5006442033" description="Feruloyl esterase" evidence="8">
    <location>
        <begin position="27"/>
        <end position="609"/>
    </location>
</feature>
<evidence type="ECO:0000313" key="9">
    <source>
        <dbReference type="EMBL" id="KRQ94329.1"/>
    </source>
</evidence>
<keyword evidence="7" id="KW-1015">Disulfide bond</keyword>
<evidence type="ECO:0000256" key="2">
    <source>
        <dbReference type="ARBA" id="ARBA00022487"/>
    </source>
</evidence>
<feature type="signal peptide" evidence="8">
    <location>
        <begin position="1"/>
        <end position="26"/>
    </location>
</feature>
<gene>
    <name evidence="9" type="ORF">CQ12_18330</name>
</gene>
<name>A0A0R3KFF9_9BRAD</name>
<reference evidence="9 10" key="1">
    <citation type="submission" date="2014-03" db="EMBL/GenBank/DDBJ databases">
        <title>Bradyrhizobium valentinum sp. nov., isolated from effective nodules of Lupinus mariae-josephae, a lupine endemic of basic-lime soils in Eastern Spain.</title>
        <authorList>
            <person name="Duran D."/>
            <person name="Rey L."/>
            <person name="Navarro A."/>
            <person name="Busquets A."/>
            <person name="Imperial J."/>
            <person name="Ruiz-Argueso T."/>
        </authorList>
    </citation>
    <scope>NUCLEOTIDE SEQUENCE [LARGE SCALE GENOMIC DNA]</scope>
    <source>
        <strain evidence="9 10">PAC68</strain>
    </source>
</reference>
<keyword evidence="5" id="KW-0378">Hydrolase</keyword>
<evidence type="ECO:0000256" key="3">
    <source>
        <dbReference type="ARBA" id="ARBA00022723"/>
    </source>
</evidence>
<organism evidence="9 10">
    <name type="scientific">Bradyrhizobium jicamae</name>
    <dbReference type="NCBI Taxonomy" id="280332"/>
    <lineage>
        <taxon>Bacteria</taxon>
        <taxon>Pseudomonadati</taxon>
        <taxon>Pseudomonadota</taxon>
        <taxon>Alphaproteobacteria</taxon>
        <taxon>Hyphomicrobiales</taxon>
        <taxon>Nitrobacteraceae</taxon>
        <taxon>Bradyrhizobium</taxon>
    </lineage>
</organism>
<keyword evidence="2" id="KW-0719">Serine esterase</keyword>
<dbReference type="PROSITE" id="PS51257">
    <property type="entry name" value="PROKAR_LIPOPROTEIN"/>
    <property type="match status" value="1"/>
</dbReference>
<dbReference type="SUPFAM" id="SSF53474">
    <property type="entry name" value="alpha/beta-Hydrolases"/>
    <property type="match status" value="1"/>
</dbReference>
<comment type="similarity">
    <text evidence="1">Belongs to the tannase family.</text>
</comment>
<evidence type="ECO:0000256" key="6">
    <source>
        <dbReference type="ARBA" id="ARBA00022837"/>
    </source>
</evidence>
<evidence type="ECO:0000313" key="10">
    <source>
        <dbReference type="Proteomes" id="UP000050863"/>
    </source>
</evidence>
<keyword evidence="6" id="KW-0106">Calcium</keyword>
<keyword evidence="10" id="KW-1185">Reference proteome</keyword>
<keyword evidence="4 8" id="KW-0732">Signal</keyword>
<proteinExistence type="inferred from homology"/>
<dbReference type="RefSeq" id="WP_057840463.1">
    <property type="nucleotide sequence ID" value="NZ_LLXZ01000218.1"/>
</dbReference>
<protein>
    <recommendedName>
        <fullName evidence="11">Feruloyl esterase</fullName>
    </recommendedName>
</protein>
<dbReference type="GO" id="GO:0052689">
    <property type="term" value="F:carboxylic ester hydrolase activity"/>
    <property type="evidence" value="ECO:0007669"/>
    <property type="project" value="UniProtKB-KW"/>
</dbReference>
<comment type="caution">
    <text evidence="9">The sequence shown here is derived from an EMBL/GenBank/DDBJ whole genome shotgun (WGS) entry which is preliminary data.</text>
</comment>
<evidence type="ECO:0000256" key="1">
    <source>
        <dbReference type="ARBA" id="ARBA00006249"/>
    </source>
</evidence>
<dbReference type="PANTHER" id="PTHR33938">
    <property type="entry name" value="FERULOYL ESTERASE B-RELATED"/>
    <property type="match status" value="1"/>
</dbReference>
<evidence type="ECO:0000256" key="4">
    <source>
        <dbReference type="ARBA" id="ARBA00022729"/>
    </source>
</evidence>
<evidence type="ECO:0000256" key="8">
    <source>
        <dbReference type="SAM" id="SignalP"/>
    </source>
</evidence>
<evidence type="ECO:0000256" key="7">
    <source>
        <dbReference type="ARBA" id="ARBA00023157"/>
    </source>
</evidence>
<keyword evidence="3" id="KW-0479">Metal-binding</keyword>
<dbReference type="Proteomes" id="UP000050863">
    <property type="component" value="Unassembled WGS sequence"/>
</dbReference>
<evidence type="ECO:0000256" key="5">
    <source>
        <dbReference type="ARBA" id="ARBA00022801"/>
    </source>
</evidence>
<dbReference type="PANTHER" id="PTHR33938:SF15">
    <property type="entry name" value="FERULOYL ESTERASE B-RELATED"/>
    <property type="match status" value="1"/>
</dbReference>
<dbReference type="InterPro" id="IPR029058">
    <property type="entry name" value="AB_hydrolase_fold"/>
</dbReference>